<dbReference type="Pfam" id="PF03419">
    <property type="entry name" value="Peptidase_U4"/>
    <property type="match status" value="1"/>
</dbReference>
<evidence type="ECO:0000313" key="1">
    <source>
        <dbReference type="EMBL" id="WAM31105.1"/>
    </source>
</evidence>
<dbReference type="EMBL" id="CP113864">
    <property type="protein sequence ID" value="WAM31105.1"/>
    <property type="molecule type" value="Genomic_DNA"/>
</dbReference>
<reference evidence="1" key="1">
    <citation type="submission" date="2022-12" db="EMBL/GenBank/DDBJ databases">
        <authorList>
            <person name="Bing R.G."/>
            <person name="Willard D.J."/>
            <person name="Manesh M.J.H."/>
            <person name="Laemthong T."/>
            <person name="Crosby J.R."/>
            <person name="Kelly R.M."/>
        </authorList>
    </citation>
    <scope>NUCLEOTIDE SEQUENCE</scope>
    <source>
        <strain evidence="1">DSM 8991</strain>
    </source>
</reference>
<name>A0ABY7BE58_9FIRM</name>
<gene>
    <name evidence="1" type="ORF">OTJ99_001919</name>
</gene>
<sequence length="126" mass="14308">MRYIKFKINDAEYNCIAYVDTGNNLREPFSGRPVVIIEKDLLNENCKQADISAQNLENLQKQLGNRIVLIPYNSIGQEHGVLVGVIPDEFYISDNKSTWTKKDVAIALYDKKISSRYSTLLGPDLI</sequence>
<keyword evidence="2" id="KW-1185">Reference proteome</keyword>
<evidence type="ECO:0000313" key="2">
    <source>
        <dbReference type="Proteomes" id="UP001164745"/>
    </source>
</evidence>
<proteinExistence type="predicted"/>
<organism evidence="1 2">
    <name type="scientific">Caldicellulosiruptor naganoensis</name>
    <dbReference type="NCBI Taxonomy" id="29324"/>
    <lineage>
        <taxon>Bacteria</taxon>
        <taxon>Bacillati</taxon>
        <taxon>Bacillota</taxon>
        <taxon>Bacillota incertae sedis</taxon>
        <taxon>Caldicellulosiruptorales</taxon>
        <taxon>Caldicellulosiruptoraceae</taxon>
        <taxon>Caldicellulosiruptor</taxon>
    </lineage>
</organism>
<dbReference type="Proteomes" id="UP001164745">
    <property type="component" value="Chromosome"/>
</dbReference>
<protein>
    <submittedName>
        <fullName evidence="1">Sigma-E processing peptidase SpoIIGA</fullName>
    </submittedName>
</protein>
<dbReference type="InterPro" id="IPR005081">
    <property type="entry name" value="SpoIIGA"/>
</dbReference>
<accession>A0ABY7BE58</accession>
<dbReference type="RefSeq" id="WP_268748500.1">
    <property type="nucleotide sequence ID" value="NZ_CP113864.1"/>
</dbReference>